<protein>
    <submittedName>
        <fullName evidence="1">Uncharacterized protein</fullName>
    </submittedName>
</protein>
<reference evidence="1" key="2">
    <citation type="submission" date="2020-11" db="EMBL/GenBank/DDBJ databases">
        <authorList>
            <person name="McCartney M.A."/>
            <person name="Auch B."/>
            <person name="Kono T."/>
            <person name="Mallez S."/>
            <person name="Becker A."/>
            <person name="Gohl D.M."/>
            <person name="Silverstein K.A.T."/>
            <person name="Koren S."/>
            <person name="Bechman K.B."/>
            <person name="Herman A."/>
            <person name="Abrahante J.E."/>
            <person name="Garbe J."/>
        </authorList>
    </citation>
    <scope>NUCLEOTIDE SEQUENCE</scope>
    <source>
        <strain evidence="1">Duluth1</strain>
        <tissue evidence="1">Whole animal</tissue>
    </source>
</reference>
<accession>A0A9D4EF67</accession>
<dbReference type="AlphaFoldDB" id="A0A9D4EF67"/>
<evidence type="ECO:0000313" key="1">
    <source>
        <dbReference type="EMBL" id="KAH3778375.1"/>
    </source>
</evidence>
<keyword evidence="2" id="KW-1185">Reference proteome</keyword>
<reference evidence="1" key="1">
    <citation type="journal article" date="2019" name="bioRxiv">
        <title>The Genome of the Zebra Mussel, Dreissena polymorpha: A Resource for Invasive Species Research.</title>
        <authorList>
            <person name="McCartney M.A."/>
            <person name="Auch B."/>
            <person name="Kono T."/>
            <person name="Mallez S."/>
            <person name="Zhang Y."/>
            <person name="Obille A."/>
            <person name="Becker A."/>
            <person name="Abrahante J.E."/>
            <person name="Garbe J."/>
            <person name="Badalamenti J.P."/>
            <person name="Herman A."/>
            <person name="Mangelson H."/>
            <person name="Liachko I."/>
            <person name="Sullivan S."/>
            <person name="Sone E.D."/>
            <person name="Koren S."/>
            <person name="Silverstein K.A.T."/>
            <person name="Beckman K.B."/>
            <person name="Gohl D.M."/>
        </authorList>
    </citation>
    <scope>NUCLEOTIDE SEQUENCE</scope>
    <source>
        <strain evidence="1">Duluth1</strain>
        <tissue evidence="1">Whole animal</tissue>
    </source>
</reference>
<evidence type="ECO:0000313" key="2">
    <source>
        <dbReference type="Proteomes" id="UP000828390"/>
    </source>
</evidence>
<dbReference type="EMBL" id="JAIWYP010000009">
    <property type="protein sequence ID" value="KAH3778375.1"/>
    <property type="molecule type" value="Genomic_DNA"/>
</dbReference>
<organism evidence="1 2">
    <name type="scientific">Dreissena polymorpha</name>
    <name type="common">Zebra mussel</name>
    <name type="synonym">Mytilus polymorpha</name>
    <dbReference type="NCBI Taxonomy" id="45954"/>
    <lineage>
        <taxon>Eukaryota</taxon>
        <taxon>Metazoa</taxon>
        <taxon>Spiralia</taxon>
        <taxon>Lophotrochozoa</taxon>
        <taxon>Mollusca</taxon>
        <taxon>Bivalvia</taxon>
        <taxon>Autobranchia</taxon>
        <taxon>Heteroconchia</taxon>
        <taxon>Euheterodonta</taxon>
        <taxon>Imparidentia</taxon>
        <taxon>Neoheterodontei</taxon>
        <taxon>Myida</taxon>
        <taxon>Dreissenoidea</taxon>
        <taxon>Dreissenidae</taxon>
        <taxon>Dreissena</taxon>
    </lineage>
</organism>
<name>A0A9D4EF67_DREPO</name>
<comment type="caution">
    <text evidence="1">The sequence shown here is derived from an EMBL/GenBank/DDBJ whole genome shotgun (WGS) entry which is preliminary data.</text>
</comment>
<gene>
    <name evidence="1" type="ORF">DPMN_179831</name>
</gene>
<proteinExistence type="predicted"/>
<dbReference type="Proteomes" id="UP000828390">
    <property type="component" value="Unassembled WGS sequence"/>
</dbReference>
<sequence length="61" mass="6136">MSVVAPEVGCLSACKAGARGNCSSKPGGNPVSRTGCSSGLPMSIDHEYGFTFSNSALINLT</sequence>